<comment type="caution">
    <text evidence="2">The sequence shown here is derived from an EMBL/GenBank/DDBJ whole genome shotgun (WGS) entry which is preliminary data.</text>
</comment>
<accession>A0ABD1XJY9</accession>
<dbReference type="EMBL" id="JBHFFA010000008">
    <property type="protein sequence ID" value="KAL2608266.1"/>
    <property type="molecule type" value="Genomic_DNA"/>
</dbReference>
<name>A0ABD1XJY9_9MARC</name>
<proteinExistence type="predicted"/>
<sequence>MVRKIKAISTALIVERGKTCDSSGNGKARGGSKGRSKSRGKSQHCKTKLECWKYGKTGQMKKDCQGKAKASEASTSQANIARNWMVDLLSDEDKLHAL</sequence>
<evidence type="ECO:0008006" key="4">
    <source>
        <dbReference type="Google" id="ProtNLM"/>
    </source>
</evidence>
<feature type="compositionally biased region" description="Basic residues" evidence="1">
    <location>
        <begin position="30"/>
        <end position="44"/>
    </location>
</feature>
<protein>
    <recommendedName>
        <fullName evidence="4">Zinc finger, CCHC-type</fullName>
    </recommendedName>
</protein>
<keyword evidence="3" id="KW-1185">Reference proteome</keyword>
<gene>
    <name evidence="2" type="ORF">R1flu_026839</name>
</gene>
<evidence type="ECO:0000313" key="3">
    <source>
        <dbReference type="Proteomes" id="UP001605036"/>
    </source>
</evidence>
<evidence type="ECO:0000313" key="2">
    <source>
        <dbReference type="EMBL" id="KAL2608266.1"/>
    </source>
</evidence>
<dbReference type="Proteomes" id="UP001605036">
    <property type="component" value="Unassembled WGS sequence"/>
</dbReference>
<evidence type="ECO:0000256" key="1">
    <source>
        <dbReference type="SAM" id="MobiDB-lite"/>
    </source>
</evidence>
<organism evidence="2 3">
    <name type="scientific">Riccia fluitans</name>
    <dbReference type="NCBI Taxonomy" id="41844"/>
    <lineage>
        <taxon>Eukaryota</taxon>
        <taxon>Viridiplantae</taxon>
        <taxon>Streptophyta</taxon>
        <taxon>Embryophyta</taxon>
        <taxon>Marchantiophyta</taxon>
        <taxon>Marchantiopsida</taxon>
        <taxon>Marchantiidae</taxon>
        <taxon>Marchantiales</taxon>
        <taxon>Ricciaceae</taxon>
        <taxon>Riccia</taxon>
    </lineage>
</organism>
<feature type="region of interest" description="Disordered" evidence="1">
    <location>
        <begin position="18"/>
        <end position="44"/>
    </location>
</feature>
<reference evidence="2 3" key="1">
    <citation type="submission" date="2024-09" db="EMBL/GenBank/DDBJ databases">
        <title>Chromosome-scale assembly of Riccia fluitans.</title>
        <authorList>
            <person name="Paukszto L."/>
            <person name="Sawicki J."/>
            <person name="Karawczyk K."/>
            <person name="Piernik-Szablinska J."/>
            <person name="Szczecinska M."/>
            <person name="Mazdziarz M."/>
        </authorList>
    </citation>
    <scope>NUCLEOTIDE SEQUENCE [LARGE SCALE GENOMIC DNA]</scope>
    <source>
        <strain evidence="2">Rf_01</strain>
        <tissue evidence="2">Aerial parts of the thallus</tissue>
    </source>
</reference>
<dbReference type="AlphaFoldDB" id="A0ABD1XJY9"/>